<keyword evidence="4" id="KW-1185">Reference proteome</keyword>
<evidence type="ECO:0000313" key="3">
    <source>
        <dbReference type="EMBL" id="KAK1638855.1"/>
    </source>
</evidence>
<reference evidence="3" key="1">
    <citation type="submission" date="2021-06" db="EMBL/GenBank/DDBJ databases">
        <title>Comparative genomics, transcriptomics and evolutionary studies reveal genomic signatures of adaptation to plant cell wall in hemibiotrophic fungi.</title>
        <authorList>
            <consortium name="DOE Joint Genome Institute"/>
            <person name="Baroncelli R."/>
            <person name="Diaz J.F."/>
            <person name="Benocci T."/>
            <person name="Peng M."/>
            <person name="Battaglia E."/>
            <person name="Haridas S."/>
            <person name="Andreopoulos W."/>
            <person name="Labutti K."/>
            <person name="Pangilinan J."/>
            <person name="Floch G.L."/>
            <person name="Makela M.R."/>
            <person name="Henrissat B."/>
            <person name="Grigoriev I.V."/>
            <person name="Crouch J.A."/>
            <person name="De Vries R.P."/>
            <person name="Sukno S.A."/>
            <person name="Thon M.R."/>
        </authorList>
    </citation>
    <scope>NUCLEOTIDE SEQUENCE</scope>
    <source>
        <strain evidence="3">CBS 102054</strain>
    </source>
</reference>
<evidence type="ECO:0000313" key="4">
    <source>
        <dbReference type="Proteomes" id="UP001243989"/>
    </source>
</evidence>
<proteinExistence type="predicted"/>
<feature type="compositionally biased region" description="Polar residues" evidence="1">
    <location>
        <begin position="125"/>
        <end position="139"/>
    </location>
</feature>
<evidence type="ECO:0000256" key="1">
    <source>
        <dbReference type="SAM" id="MobiDB-lite"/>
    </source>
</evidence>
<organism evidence="3 4">
    <name type="scientific">Colletotrichum phormii</name>
    <dbReference type="NCBI Taxonomy" id="359342"/>
    <lineage>
        <taxon>Eukaryota</taxon>
        <taxon>Fungi</taxon>
        <taxon>Dikarya</taxon>
        <taxon>Ascomycota</taxon>
        <taxon>Pezizomycotina</taxon>
        <taxon>Sordariomycetes</taxon>
        <taxon>Hypocreomycetidae</taxon>
        <taxon>Glomerellales</taxon>
        <taxon>Glomerellaceae</taxon>
        <taxon>Colletotrichum</taxon>
        <taxon>Colletotrichum acutatum species complex</taxon>
    </lineage>
</organism>
<sequence>MEMRKNRDLYEPLDLCYHKEQVRRTALKASCAIRNPAKTLTLCGRTIIIQIPNLDQWTSTIGGLLKIRGGFYALTTSHMPDDDDGLPEDEVDYESDDDRGSLFFFDKGDDSECEDSAITPFEFDNGTSGQGKNSVQLPETVSLDVNAGKSEARNAEETKSSKKRGYRSNPIQEDRLRSGDDWLLVPVAANLLYPNRVPEGAKRPATWQDPFIESFCPDLGKLFVDEDHPDIPPSQTTVWAISGMGGLIRGNLCPNPSFIISNGGERTSKVWKIEVEGSSQGFQTGDSGSWVVDDRSGRVLGILLARVGGNGYMVSFASVRQDIISTLDIKETLIQLADRRDPQIRVRGGRRIIRSFHSLGPRVRQVPVEQAPVEQALDTRSWGQWLSHSMAETLDFVRHPVDLGYSRSRLVLFYAMLYVFLLLWAPGPWES</sequence>
<protein>
    <submittedName>
        <fullName evidence="3">Uncharacterized protein</fullName>
    </submittedName>
</protein>
<evidence type="ECO:0000256" key="2">
    <source>
        <dbReference type="SAM" id="Phobius"/>
    </source>
</evidence>
<accession>A0AAI9ZVA3</accession>
<keyword evidence="2" id="KW-0472">Membrane</keyword>
<comment type="caution">
    <text evidence="3">The sequence shown here is derived from an EMBL/GenBank/DDBJ whole genome shotgun (WGS) entry which is preliminary data.</text>
</comment>
<keyword evidence="2" id="KW-0812">Transmembrane</keyword>
<dbReference type="AlphaFoldDB" id="A0AAI9ZVA3"/>
<feature type="region of interest" description="Disordered" evidence="1">
    <location>
        <begin position="116"/>
        <end position="172"/>
    </location>
</feature>
<dbReference type="RefSeq" id="XP_060447462.1">
    <property type="nucleotide sequence ID" value="XM_060587685.1"/>
</dbReference>
<gene>
    <name evidence="3" type="ORF">BDP81DRAFT_392258</name>
</gene>
<dbReference type="GeneID" id="85472547"/>
<dbReference type="Proteomes" id="UP001243989">
    <property type="component" value="Unassembled WGS sequence"/>
</dbReference>
<keyword evidence="2" id="KW-1133">Transmembrane helix</keyword>
<dbReference type="EMBL" id="JAHMHQ010000006">
    <property type="protein sequence ID" value="KAK1638855.1"/>
    <property type="molecule type" value="Genomic_DNA"/>
</dbReference>
<feature type="transmembrane region" description="Helical" evidence="2">
    <location>
        <begin position="410"/>
        <end position="429"/>
    </location>
</feature>
<name>A0AAI9ZVA3_9PEZI</name>
<feature type="compositionally biased region" description="Basic and acidic residues" evidence="1">
    <location>
        <begin position="150"/>
        <end position="160"/>
    </location>
</feature>